<evidence type="ECO:0000256" key="1">
    <source>
        <dbReference type="SAM" id="Phobius"/>
    </source>
</evidence>
<feature type="transmembrane region" description="Helical" evidence="1">
    <location>
        <begin position="60"/>
        <end position="83"/>
    </location>
</feature>
<sequence length="95" mass="10031">MLLIVVSLLAGVVLGAANVVPGSWLRHLDKSVTITLFIMLLALGAQIGSNGELVANLPALGGQALIISAFSIIGSVLVLWLLAMNWKAIREREEV</sequence>
<reference evidence="2" key="1">
    <citation type="submission" date="2019-08" db="EMBL/GenBank/DDBJ databases">
        <authorList>
            <person name="Kucharzyk K."/>
            <person name="Murdoch R.W."/>
            <person name="Higgins S."/>
            <person name="Loffler F."/>
        </authorList>
    </citation>
    <scope>NUCLEOTIDE SEQUENCE</scope>
</reference>
<keyword evidence="1" id="KW-1133">Transmembrane helix</keyword>
<gene>
    <name evidence="2" type="ORF">SDC9_04005</name>
</gene>
<dbReference type="EMBL" id="VSSQ01000007">
    <property type="protein sequence ID" value="MPL58472.1"/>
    <property type="molecule type" value="Genomic_DNA"/>
</dbReference>
<name>A0A644SXP4_9ZZZZ</name>
<proteinExistence type="predicted"/>
<evidence type="ECO:0008006" key="3">
    <source>
        <dbReference type="Google" id="ProtNLM"/>
    </source>
</evidence>
<dbReference type="AlphaFoldDB" id="A0A644SXP4"/>
<keyword evidence="1" id="KW-0812">Transmembrane</keyword>
<dbReference type="Pfam" id="PF03956">
    <property type="entry name" value="Lys_export"/>
    <property type="match status" value="1"/>
</dbReference>
<protein>
    <recommendedName>
        <fullName evidence="3">DUF340 domain-containing protein</fullName>
    </recommendedName>
</protein>
<keyword evidence="1" id="KW-0472">Membrane</keyword>
<evidence type="ECO:0000313" key="2">
    <source>
        <dbReference type="EMBL" id="MPL58472.1"/>
    </source>
</evidence>
<feature type="transmembrane region" description="Helical" evidence="1">
    <location>
        <begin position="31"/>
        <end position="48"/>
    </location>
</feature>
<dbReference type="GO" id="GO:0015661">
    <property type="term" value="F:L-lysine efflux transmembrane transporter activity"/>
    <property type="evidence" value="ECO:0007669"/>
    <property type="project" value="InterPro"/>
</dbReference>
<accession>A0A644SXP4</accession>
<comment type="caution">
    <text evidence="2">The sequence shown here is derived from an EMBL/GenBank/DDBJ whole genome shotgun (WGS) entry which is preliminary data.</text>
</comment>
<organism evidence="2">
    <name type="scientific">bioreactor metagenome</name>
    <dbReference type="NCBI Taxonomy" id="1076179"/>
    <lineage>
        <taxon>unclassified sequences</taxon>
        <taxon>metagenomes</taxon>
        <taxon>ecological metagenomes</taxon>
    </lineage>
</organism>
<dbReference type="InterPro" id="IPR005642">
    <property type="entry name" value="LysO"/>
</dbReference>